<name>A0A087G607_ARAAL</name>
<accession>A0A087G607</accession>
<dbReference type="eggNOG" id="KOG1455">
    <property type="taxonomic scope" value="Eukaryota"/>
</dbReference>
<reference evidence="3" key="1">
    <citation type="journal article" date="2015" name="Nat. Plants">
        <title>Genome expansion of Arabis alpina linked with retrotransposition and reduced symmetric DNA methylation.</title>
        <authorList>
            <person name="Willing E.M."/>
            <person name="Rawat V."/>
            <person name="Mandakova T."/>
            <person name="Maumus F."/>
            <person name="James G.V."/>
            <person name="Nordstroem K.J."/>
            <person name="Becker C."/>
            <person name="Warthmann N."/>
            <person name="Chica C."/>
            <person name="Szarzynska B."/>
            <person name="Zytnicki M."/>
            <person name="Albani M.C."/>
            <person name="Kiefer C."/>
            <person name="Bergonzi S."/>
            <person name="Castaings L."/>
            <person name="Mateos J.L."/>
            <person name="Berns M.C."/>
            <person name="Bujdoso N."/>
            <person name="Piofczyk T."/>
            <person name="de Lorenzo L."/>
            <person name="Barrero-Sicilia C."/>
            <person name="Mateos I."/>
            <person name="Piednoel M."/>
            <person name="Hagmann J."/>
            <person name="Chen-Min-Tao R."/>
            <person name="Iglesias-Fernandez R."/>
            <person name="Schuster S.C."/>
            <person name="Alonso-Blanco C."/>
            <person name="Roudier F."/>
            <person name="Carbonero P."/>
            <person name="Paz-Ares J."/>
            <person name="Davis S.J."/>
            <person name="Pecinka A."/>
            <person name="Quesneville H."/>
            <person name="Colot V."/>
            <person name="Lysak M.A."/>
            <person name="Weigel D."/>
            <person name="Coupland G."/>
            <person name="Schneeberger K."/>
        </authorList>
    </citation>
    <scope>NUCLEOTIDE SEQUENCE [LARGE SCALE GENOMIC DNA]</scope>
    <source>
        <strain evidence="3">cv. Pajares</strain>
    </source>
</reference>
<evidence type="ECO:0000256" key="1">
    <source>
        <dbReference type="SAM" id="Phobius"/>
    </source>
</evidence>
<keyword evidence="3" id="KW-1185">Reference proteome</keyword>
<dbReference type="Proteomes" id="UP000029120">
    <property type="component" value="Chromosome 8"/>
</dbReference>
<sequence>MLCSLDRGCLFPASLDWYEHELVLFIFVFIFVLCPALRVKPTHPIVGAIAPIFSLVTPRFQFKGANQRGIPVTRDWTRKRLLACGKISNETS</sequence>
<dbReference type="Gramene" id="KFK25309">
    <property type="protein sequence ID" value="KFK25309"/>
    <property type="gene ID" value="AALP_AA8G096000"/>
</dbReference>
<organism evidence="2 3">
    <name type="scientific">Arabis alpina</name>
    <name type="common">Alpine rock-cress</name>
    <dbReference type="NCBI Taxonomy" id="50452"/>
    <lineage>
        <taxon>Eukaryota</taxon>
        <taxon>Viridiplantae</taxon>
        <taxon>Streptophyta</taxon>
        <taxon>Embryophyta</taxon>
        <taxon>Tracheophyta</taxon>
        <taxon>Spermatophyta</taxon>
        <taxon>Magnoliopsida</taxon>
        <taxon>eudicotyledons</taxon>
        <taxon>Gunneridae</taxon>
        <taxon>Pentapetalae</taxon>
        <taxon>rosids</taxon>
        <taxon>malvids</taxon>
        <taxon>Brassicales</taxon>
        <taxon>Brassicaceae</taxon>
        <taxon>Arabideae</taxon>
        <taxon>Arabis</taxon>
    </lineage>
</organism>
<protein>
    <submittedName>
        <fullName evidence="2">Uncharacterized protein</fullName>
    </submittedName>
</protein>
<dbReference type="AlphaFoldDB" id="A0A087G607"/>
<evidence type="ECO:0000313" key="2">
    <source>
        <dbReference type="EMBL" id="KFK25309.1"/>
    </source>
</evidence>
<proteinExistence type="predicted"/>
<feature type="transmembrane region" description="Helical" evidence="1">
    <location>
        <begin position="22"/>
        <end position="39"/>
    </location>
</feature>
<keyword evidence="1" id="KW-1133">Transmembrane helix</keyword>
<keyword evidence="1" id="KW-0812">Transmembrane</keyword>
<gene>
    <name evidence="2" type="ordered locus">AALP_Aa8g096000</name>
</gene>
<evidence type="ECO:0000313" key="3">
    <source>
        <dbReference type="Proteomes" id="UP000029120"/>
    </source>
</evidence>
<keyword evidence="1" id="KW-0472">Membrane</keyword>
<dbReference type="OrthoDB" id="2498029at2759"/>
<dbReference type="EMBL" id="CM002876">
    <property type="protein sequence ID" value="KFK25309.1"/>
    <property type="molecule type" value="Genomic_DNA"/>
</dbReference>